<evidence type="ECO:0000313" key="2">
    <source>
        <dbReference type="Proteomes" id="UP001597083"/>
    </source>
</evidence>
<dbReference type="EMBL" id="JBHTIR010000511">
    <property type="protein sequence ID" value="MFD0851478.1"/>
    <property type="molecule type" value="Genomic_DNA"/>
</dbReference>
<accession>A0ABW3CCT2</accession>
<comment type="caution">
    <text evidence="1">The sequence shown here is derived from an EMBL/GenBank/DDBJ whole genome shotgun (WGS) entry which is preliminary data.</text>
</comment>
<dbReference type="Proteomes" id="UP001597083">
    <property type="component" value="Unassembled WGS sequence"/>
</dbReference>
<gene>
    <name evidence="1" type="ORF">ACFQ07_04570</name>
</gene>
<keyword evidence="2" id="KW-1185">Reference proteome</keyword>
<name>A0ABW3CCT2_9ACTN</name>
<reference evidence="2" key="1">
    <citation type="journal article" date="2019" name="Int. J. Syst. Evol. Microbiol.">
        <title>The Global Catalogue of Microorganisms (GCM) 10K type strain sequencing project: providing services to taxonomists for standard genome sequencing and annotation.</title>
        <authorList>
            <consortium name="The Broad Institute Genomics Platform"/>
            <consortium name="The Broad Institute Genome Sequencing Center for Infectious Disease"/>
            <person name="Wu L."/>
            <person name="Ma J."/>
        </authorList>
    </citation>
    <scope>NUCLEOTIDE SEQUENCE [LARGE SCALE GENOMIC DNA]</scope>
    <source>
        <strain evidence="2">JCM 31696</strain>
    </source>
</reference>
<sequence length="103" mass="11784">MQPESQDATEVWATALRELWQAAGEPTGKALIRQAAAQRPRVKMTAQSWSDWRNGKNVPSEQRTALWLVAHLRAQASRTSPTFEGKPDAWWQKMWQQARAERA</sequence>
<organism evidence="1 2">
    <name type="scientific">Actinomadura adrarensis</name>
    <dbReference type="NCBI Taxonomy" id="1819600"/>
    <lineage>
        <taxon>Bacteria</taxon>
        <taxon>Bacillati</taxon>
        <taxon>Actinomycetota</taxon>
        <taxon>Actinomycetes</taxon>
        <taxon>Streptosporangiales</taxon>
        <taxon>Thermomonosporaceae</taxon>
        <taxon>Actinomadura</taxon>
    </lineage>
</organism>
<evidence type="ECO:0000313" key="1">
    <source>
        <dbReference type="EMBL" id="MFD0851478.1"/>
    </source>
</evidence>
<feature type="non-terminal residue" evidence="1">
    <location>
        <position position="103"/>
    </location>
</feature>
<evidence type="ECO:0008006" key="3">
    <source>
        <dbReference type="Google" id="ProtNLM"/>
    </source>
</evidence>
<proteinExistence type="predicted"/>
<protein>
    <recommendedName>
        <fullName evidence="3">XRE family transcriptional regulator</fullName>
    </recommendedName>
</protein>